<dbReference type="PANTHER" id="PTHR43022">
    <property type="entry name" value="PROTEIN SMF"/>
    <property type="match status" value="1"/>
</dbReference>
<dbReference type="PANTHER" id="PTHR43022:SF1">
    <property type="entry name" value="PROTEIN SMF"/>
    <property type="match status" value="1"/>
</dbReference>
<feature type="domain" description="DprA winged helix" evidence="4">
    <location>
        <begin position="430"/>
        <end position="483"/>
    </location>
</feature>
<dbReference type="InterPro" id="IPR057666">
    <property type="entry name" value="DrpA_SLOG"/>
</dbReference>
<evidence type="ECO:0000256" key="1">
    <source>
        <dbReference type="ARBA" id="ARBA00006525"/>
    </source>
</evidence>
<evidence type="ECO:0000259" key="3">
    <source>
        <dbReference type="Pfam" id="PF02481"/>
    </source>
</evidence>
<gene>
    <name evidence="5" type="primary">dprA</name>
    <name evidence="5" type="ORF">NVV95_07915</name>
</gene>
<organism evidence="5 6">
    <name type="scientific">Herbiconiux gentiana</name>
    <dbReference type="NCBI Taxonomy" id="2970912"/>
    <lineage>
        <taxon>Bacteria</taxon>
        <taxon>Bacillati</taxon>
        <taxon>Actinomycetota</taxon>
        <taxon>Actinomycetes</taxon>
        <taxon>Micrococcales</taxon>
        <taxon>Microbacteriaceae</taxon>
        <taxon>Herbiconiux</taxon>
    </lineage>
</organism>
<accession>A0ABT2GE36</accession>
<dbReference type="NCBIfam" id="TIGR00732">
    <property type="entry name" value="dprA"/>
    <property type="match status" value="1"/>
</dbReference>
<comment type="similarity">
    <text evidence="1">Belongs to the DprA/Smf family.</text>
</comment>
<comment type="caution">
    <text evidence="5">The sequence shown here is derived from an EMBL/GenBank/DDBJ whole genome shotgun (WGS) entry which is preliminary data.</text>
</comment>
<protein>
    <submittedName>
        <fullName evidence="5">DNA-processing protein DprA</fullName>
    </submittedName>
</protein>
<reference evidence="5" key="1">
    <citation type="submission" date="2022-08" db="EMBL/GenBank/DDBJ databases">
        <authorList>
            <person name="Deng Y."/>
            <person name="Han X.-F."/>
            <person name="Zhang Y.-Q."/>
        </authorList>
    </citation>
    <scope>NUCLEOTIDE SEQUENCE</scope>
    <source>
        <strain evidence="5">CPCC 205716</strain>
    </source>
</reference>
<dbReference type="EMBL" id="JANTEZ010000003">
    <property type="protein sequence ID" value="MCS5714478.1"/>
    <property type="molecule type" value="Genomic_DNA"/>
</dbReference>
<proteinExistence type="inferred from homology"/>
<dbReference type="SUPFAM" id="SSF102405">
    <property type="entry name" value="MCP/YpsA-like"/>
    <property type="match status" value="1"/>
</dbReference>
<keyword evidence="6" id="KW-1185">Reference proteome</keyword>
<dbReference type="Gene3D" id="3.40.50.450">
    <property type="match status" value="1"/>
</dbReference>
<dbReference type="InterPro" id="IPR041614">
    <property type="entry name" value="DprA_WH"/>
</dbReference>
<evidence type="ECO:0000259" key="4">
    <source>
        <dbReference type="Pfam" id="PF17782"/>
    </source>
</evidence>
<dbReference type="Pfam" id="PF17782">
    <property type="entry name" value="WHD_DprA"/>
    <property type="match status" value="1"/>
</dbReference>
<dbReference type="Pfam" id="PF02481">
    <property type="entry name" value="DNA_processg_A"/>
    <property type="match status" value="1"/>
</dbReference>
<dbReference type="Proteomes" id="UP001165580">
    <property type="component" value="Unassembled WGS sequence"/>
</dbReference>
<name>A0ABT2GE36_9MICO</name>
<dbReference type="RefSeq" id="WP_259486009.1">
    <property type="nucleotide sequence ID" value="NZ_JANTEZ010000003.1"/>
</dbReference>
<evidence type="ECO:0000256" key="2">
    <source>
        <dbReference type="SAM" id="MobiDB-lite"/>
    </source>
</evidence>
<feature type="region of interest" description="Disordered" evidence="2">
    <location>
        <begin position="388"/>
        <end position="436"/>
    </location>
</feature>
<dbReference type="InterPro" id="IPR003488">
    <property type="entry name" value="DprA"/>
</dbReference>
<sequence>MMLFGLDRSLVLSLARAVAVPESRGGSSRPVPTAPTTLDGDDYGAGELFAAAAWSGIAEPGDSMAGLVVAVLGGARALTMLIDKAEPSRWLDELHSPDAADPSRGEVEAVSIETMTAALERWRPRVASRAVVASLQTAARFEARLLTPNHPLWPAGCRDLDLHAPHALWVRGSVRAVDHSGGSVAIVGSRDATNYGEHVAMELSAGVSDRGFSVVSGGAYGIDGMAHRAALVSGGTTVAFLAGGVDRLYPAAHHDLLLRIAARGALVSELPCGASPTKWRFLQRNRLIAALTRATVVVEAGHRSGSLNTAGHAAALGRPLGAVPGPVTSVTSAGCHRLLREYDATCVTSPAEVVELVLGPTADRPALFELPPGPAAIQLATDVAAPARSPRIGRSNLDAPRPTTSGATDDALTPTVEHRPPLETSSGDVAAPPADDGTAVRVLDALTRRSRRTPSDVAARAGLSVRAVEAALGILLLEGRVEETETGWRRARA</sequence>
<evidence type="ECO:0000313" key="6">
    <source>
        <dbReference type="Proteomes" id="UP001165580"/>
    </source>
</evidence>
<evidence type="ECO:0000313" key="5">
    <source>
        <dbReference type="EMBL" id="MCS5714478.1"/>
    </source>
</evidence>
<feature type="domain" description="Smf/DprA SLOG" evidence="3">
    <location>
        <begin position="145"/>
        <end position="356"/>
    </location>
</feature>